<reference evidence="1" key="2">
    <citation type="submission" date="2025-08" db="UniProtKB">
        <authorList>
            <consortium name="RefSeq"/>
        </authorList>
    </citation>
    <scope>IDENTIFICATION</scope>
</reference>
<name>A0AAJ8BWW1_ASPNG</name>
<dbReference type="RefSeq" id="XP_059605395.1">
    <property type="nucleotide sequence ID" value="XM_059748413.1"/>
</dbReference>
<protein>
    <submittedName>
        <fullName evidence="1">Uncharacterized protein</fullName>
    </submittedName>
</protein>
<reference evidence="1" key="1">
    <citation type="submission" date="2025-02" db="EMBL/GenBank/DDBJ databases">
        <authorList>
            <consortium name="NCBI Genome Project"/>
        </authorList>
    </citation>
    <scope>NUCLEOTIDE SEQUENCE</scope>
</reference>
<dbReference type="GeneID" id="84591374"/>
<proteinExistence type="predicted"/>
<accession>A0AAJ8BWW1</accession>
<dbReference type="AlphaFoldDB" id="A0AAJ8BWW1"/>
<dbReference type="VEuPathDB" id="FungiDB:An07g04460"/>
<dbReference type="KEGG" id="ang:An07g04460"/>
<evidence type="ECO:0000313" key="1">
    <source>
        <dbReference type="RefSeq" id="XP_059605395.1"/>
    </source>
</evidence>
<sequence length="169" mass="18401">MALVCGAGNAEAELTPCLENKHPVNNADLHNLVEKVVALRGYPRLIIQKLQARIGPSALSTKRWMHILPRELGCACLRGKPGVNFPPTEIRTDEHCRLGPRLSILPPDKVISLLRPWGIFDSAGAQFKLCRPHIRNPTELGSCPKVYGENQGLCMVICPSHALSSAAGI</sequence>
<gene>
    <name evidence="1" type="ORF">An07g04460</name>
</gene>
<organism evidence="1">
    <name type="scientific">Aspergillus niger</name>
    <dbReference type="NCBI Taxonomy" id="5061"/>
    <lineage>
        <taxon>Eukaryota</taxon>
        <taxon>Fungi</taxon>
        <taxon>Dikarya</taxon>
        <taxon>Ascomycota</taxon>
        <taxon>Pezizomycotina</taxon>
        <taxon>Eurotiomycetes</taxon>
        <taxon>Eurotiomycetidae</taxon>
        <taxon>Eurotiales</taxon>
        <taxon>Aspergillaceae</taxon>
        <taxon>Aspergillus</taxon>
        <taxon>Aspergillus subgen. Circumdati</taxon>
    </lineage>
</organism>